<gene>
    <name evidence="1" type="ORF">J2N86_13830</name>
</gene>
<reference evidence="1" key="1">
    <citation type="submission" date="2021-03" db="EMBL/GenBank/DDBJ databases">
        <title>Legionella lytica PCM 2298.</title>
        <authorList>
            <person name="Koper P."/>
        </authorList>
    </citation>
    <scope>NUCLEOTIDE SEQUENCE</scope>
    <source>
        <strain evidence="1">PCM 2298</strain>
    </source>
</reference>
<evidence type="ECO:0000313" key="1">
    <source>
        <dbReference type="EMBL" id="USQ15220.1"/>
    </source>
</evidence>
<accession>A0ABY4YC92</accession>
<dbReference type="Proteomes" id="UP001057474">
    <property type="component" value="Chromosome"/>
</dbReference>
<name>A0ABY4YC92_9GAMM</name>
<proteinExistence type="predicted"/>
<protein>
    <recommendedName>
        <fullName evidence="3">Protein with a bacterial immunoglobulin-like domain protein</fullName>
    </recommendedName>
</protein>
<organism evidence="1 2">
    <name type="scientific">Legionella lytica</name>
    <dbReference type="NCBI Taxonomy" id="96232"/>
    <lineage>
        <taxon>Bacteria</taxon>
        <taxon>Pseudomonadati</taxon>
        <taxon>Pseudomonadota</taxon>
        <taxon>Gammaproteobacteria</taxon>
        <taxon>Legionellales</taxon>
        <taxon>Legionellaceae</taxon>
        <taxon>Legionella</taxon>
    </lineage>
</organism>
<dbReference type="EMBL" id="CP071527">
    <property type="protein sequence ID" value="USQ15220.1"/>
    <property type="molecule type" value="Genomic_DNA"/>
</dbReference>
<sequence length="194" mass="20190">MDNLTAADANTNSRSNIMVQVYDTHTPTSPCYTAQRLGYYNVAIIKWQANGIHSSTSCAGTGIGTAAISKVVITPLNKLIKSSVTIVYDAIIDTSVPKGIASPITFTPPTTIYTNMTLLINGSGIPSTIGQTASSSNWGFTVTPSAPVFDVGTGALSATGVPGAVGAYGVSAEKLMRHYGIIPFHTAANNDELF</sequence>
<evidence type="ECO:0008006" key="3">
    <source>
        <dbReference type="Google" id="ProtNLM"/>
    </source>
</evidence>
<evidence type="ECO:0000313" key="2">
    <source>
        <dbReference type="Proteomes" id="UP001057474"/>
    </source>
</evidence>
<keyword evidence="2" id="KW-1185">Reference proteome</keyword>